<gene>
    <name evidence="4" type="ORF">QCA50_017468</name>
</gene>
<dbReference type="InterPro" id="IPR018222">
    <property type="entry name" value="Nuclear_transport_factor_2_euk"/>
</dbReference>
<feature type="region of interest" description="Disordered" evidence="2">
    <location>
        <begin position="433"/>
        <end position="470"/>
    </location>
</feature>
<dbReference type="Gene3D" id="3.10.450.50">
    <property type="match status" value="1"/>
</dbReference>
<feature type="region of interest" description="Disordered" evidence="2">
    <location>
        <begin position="309"/>
        <end position="368"/>
    </location>
</feature>
<dbReference type="SUPFAM" id="SSF54928">
    <property type="entry name" value="RNA-binding domain, RBD"/>
    <property type="match status" value="1"/>
</dbReference>
<dbReference type="InterPro" id="IPR035979">
    <property type="entry name" value="RBD_domain_sf"/>
</dbReference>
<dbReference type="InterPro" id="IPR032710">
    <property type="entry name" value="NTF2-like_dom_sf"/>
</dbReference>
<feature type="domain" description="NTF2" evidence="3">
    <location>
        <begin position="23"/>
        <end position="150"/>
    </location>
</feature>
<feature type="compositionally biased region" description="Basic and acidic residues" evidence="2">
    <location>
        <begin position="437"/>
        <end position="458"/>
    </location>
</feature>
<dbReference type="EMBL" id="JASBNA010000058">
    <property type="protein sequence ID" value="KAK7679565.1"/>
    <property type="molecule type" value="Genomic_DNA"/>
</dbReference>
<proteinExistence type="predicted"/>
<protein>
    <recommendedName>
        <fullName evidence="3">NTF2 domain-containing protein</fullName>
    </recommendedName>
</protein>
<dbReference type="GO" id="GO:1990904">
    <property type="term" value="C:ribonucleoprotein complex"/>
    <property type="evidence" value="ECO:0007669"/>
    <property type="project" value="TreeGrafter"/>
</dbReference>
<dbReference type="SUPFAM" id="SSF54427">
    <property type="entry name" value="NTF2-like"/>
    <property type="match status" value="1"/>
</dbReference>
<evidence type="ECO:0000313" key="5">
    <source>
        <dbReference type="Proteomes" id="UP001385951"/>
    </source>
</evidence>
<feature type="compositionally biased region" description="Polar residues" evidence="2">
    <location>
        <begin position="344"/>
        <end position="364"/>
    </location>
</feature>
<accession>A0AAW0FKL7</accession>
<feature type="compositionally biased region" description="Basic residues" evidence="2">
    <location>
        <begin position="459"/>
        <end position="470"/>
    </location>
</feature>
<dbReference type="PANTHER" id="PTHR10693:SF20">
    <property type="entry name" value="AT27578P"/>
    <property type="match status" value="1"/>
</dbReference>
<dbReference type="GO" id="GO:0005829">
    <property type="term" value="C:cytosol"/>
    <property type="evidence" value="ECO:0007669"/>
    <property type="project" value="TreeGrafter"/>
</dbReference>
<sequence length="470" mass="52237">MTVSPPATSTPPAESSSVLPESIGWLFIERYYEVYTKSINNLFKLYDKNASISHDKFPNSESPEQKVLYQAKGTEAIKSHFQGVESSPEVQNRIVITSADFQLSFEKNILIVVFGEWAKGDSPYYQFSQTFLLSPSKEKVYDVGNDVLKYIEVGKYDESKINQTYVESVKPESEKPVAEATPVSNGSKQAKQESKDTETEVKSVPAEKSEKAGKAEPKAEPKAEKSEPKSEKSEKSEPKVEPKAEPKTEPKDESSEAKDEEPVEPRDKSSDVNDLDKDADTTEFKPSDEGDFTKESAKYSAPLSWAALAAKEPPKSSTGQTATVASPGAAKAAPAPAPIVKKSTPPQKVSPAPSTNPTARTTPNGKYKKEDWYPIYVRDVEVDDEELKDALAKNFGQLKFFRRNNRVALIDFKTKQDQEAALKAKTLKIGENVISLEPREHRNNNSKPDFKRGRDKKQNTNKKNRSSSRN</sequence>
<dbReference type="PANTHER" id="PTHR10693">
    <property type="entry name" value="RAS GTPASE-ACTIVATING PROTEIN-BINDING PROTEIN"/>
    <property type="match status" value="1"/>
</dbReference>
<keyword evidence="1" id="KW-0694">RNA-binding</keyword>
<dbReference type="InterPro" id="IPR002075">
    <property type="entry name" value="NTF2_dom"/>
</dbReference>
<dbReference type="GO" id="GO:0016579">
    <property type="term" value="P:protein deubiquitination"/>
    <property type="evidence" value="ECO:0007669"/>
    <property type="project" value="TreeGrafter"/>
</dbReference>
<dbReference type="GO" id="GO:0034517">
    <property type="term" value="P:ribophagy"/>
    <property type="evidence" value="ECO:0007669"/>
    <property type="project" value="TreeGrafter"/>
</dbReference>
<evidence type="ECO:0000259" key="3">
    <source>
        <dbReference type="PROSITE" id="PS50177"/>
    </source>
</evidence>
<feature type="compositionally biased region" description="Basic and acidic residues" evidence="2">
    <location>
        <begin position="190"/>
        <end position="257"/>
    </location>
</feature>
<dbReference type="PROSITE" id="PS50177">
    <property type="entry name" value="NTF2_DOMAIN"/>
    <property type="match status" value="1"/>
</dbReference>
<evidence type="ECO:0000313" key="4">
    <source>
        <dbReference type="EMBL" id="KAK7679565.1"/>
    </source>
</evidence>
<feature type="compositionally biased region" description="Low complexity" evidence="2">
    <location>
        <begin position="322"/>
        <end position="334"/>
    </location>
</feature>
<dbReference type="InterPro" id="IPR039539">
    <property type="entry name" value="Ras_GTPase_bind_prot"/>
</dbReference>
<dbReference type="Proteomes" id="UP001385951">
    <property type="component" value="Unassembled WGS sequence"/>
</dbReference>
<dbReference type="AlphaFoldDB" id="A0AAW0FKL7"/>
<name>A0AAW0FKL7_9APHY</name>
<comment type="caution">
    <text evidence="4">The sequence shown here is derived from an EMBL/GenBank/DDBJ whole genome shotgun (WGS) entry which is preliminary data.</text>
</comment>
<feature type="compositionally biased region" description="Basic and acidic residues" evidence="2">
    <location>
        <begin position="263"/>
        <end position="297"/>
    </location>
</feature>
<organism evidence="4 5">
    <name type="scientific">Cerrena zonata</name>
    <dbReference type="NCBI Taxonomy" id="2478898"/>
    <lineage>
        <taxon>Eukaryota</taxon>
        <taxon>Fungi</taxon>
        <taxon>Dikarya</taxon>
        <taxon>Basidiomycota</taxon>
        <taxon>Agaricomycotina</taxon>
        <taxon>Agaricomycetes</taxon>
        <taxon>Polyporales</taxon>
        <taxon>Cerrenaceae</taxon>
        <taxon>Cerrena</taxon>
    </lineage>
</organism>
<evidence type="ECO:0000256" key="2">
    <source>
        <dbReference type="SAM" id="MobiDB-lite"/>
    </source>
</evidence>
<dbReference type="Pfam" id="PF02136">
    <property type="entry name" value="NTF2"/>
    <property type="match status" value="1"/>
</dbReference>
<dbReference type="GO" id="GO:0003729">
    <property type="term" value="F:mRNA binding"/>
    <property type="evidence" value="ECO:0007669"/>
    <property type="project" value="TreeGrafter"/>
</dbReference>
<evidence type="ECO:0000256" key="1">
    <source>
        <dbReference type="ARBA" id="ARBA00022884"/>
    </source>
</evidence>
<reference evidence="4 5" key="1">
    <citation type="submission" date="2022-09" db="EMBL/GenBank/DDBJ databases">
        <authorList>
            <person name="Palmer J.M."/>
        </authorList>
    </citation>
    <scope>NUCLEOTIDE SEQUENCE [LARGE SCALE GENOMIC DNA]</scope>
    <source>
        <strain evidence="4 5">DSM 7382</strain>
    </source>
</reference>
<dbReference type="CDD" id="cd00590">
    <property type="entry name" value="RRM_SF"/>
    <property type="match status" value="1"/>
</dbReference>
<dbReference type="GO" id="GO:1990861">
    <property type="term" value="C:Ubp3-Bre5 deubiquitination complex"/>
    <property type="evidence" value="ECO:0007669"/>
    <property type="project" value="TreeGrafter"/>
</dbReference>
<keyword evidence="5" id="KW-1185">Reference proteome</keyword>
<feature type="region of interest" description="Disordered" evidence="2">
    <location>
        <begin position="167"/>
        <end position="297"/>
    </location>
</feature>